<name>A0AAV0KMD1_9ROSI</name>
<comment type="caution">
    <text evidence="2">The sequence shown here is derived from an EMBL/GenBank/DDBJ whole genome shotgun (WGS) entry which is preliminary data.</text>
</comment>
<dbReference type="Proteomes" id="UP001154282">
    <property type="component" value="Unassembled WGS sequence"/>
</dbReference>
<reference evidence="2" key="1">
    <citation type="submission" date="2022-08" db="EMBL/GenBank/DDBJ databases">
        <authorList>
            <person name="Gutierrez-Valencia J."/>
        </authorList>
    </citation>
    <scope>NUCLEOTIDE SEQUENCE</scope>
</reference>
<dbReference type="EMBL" id="CAMGYJ010000005">
    <property type="protein sequence ID" value="CAI0422520.1"/>
    <property type="molecule type" value="Genomic_DNA"/>
</dbReference>
<organism evidence="2 3">
    <name type="scientific">Linum tenue</name>
    <dbReference type="NCBI Taxonomy" id="586396"/>
    <lineage>
        <taxon>Eukaryota</taxon>
        <taxon>Viridiplantae</taxon>
        <taxon>Streptophyta</taxon>
        <taxon>Embryophyta</taxon>
        <taxon>Tracheophyta</taxon>
        <taxon>Spermatophyta</taxon>
        <taxon>Magnoliopsida</taxon>
        <taxon>eudicotyledons</taxon>
        <taxon>Gunneridae</taxon>
        <taxon>Pentapetalae</taxon>
        <taxon>rosids</taxon>
        <taxon>fabids</taxon>
        <taxon>Malpighiales</taxon>
        <taxon>Linaceae</taxon>
        <taxon>Linum</taxon>
    </lineage>
</organism>
<sequence length="70" mass="8199">MREVGGMFCDQTPGESAPRHLQRQASPRLRHGSDEDQELCSPRRRLRQKGLHCYLGLCSWYFPIYHSPKK</sequence>
<accession>A0AAV0KMD1</accession>
<dbReference type="AlphaFoldDB" id="A0AAV0KMD1"/>
<protein>
    <submittedName>
        <fullName evidence="2">Uncharacterized protein</fullName>
    </submittedName>
</protein>
<proteinExistence type="predicted"/>
<evidence type="ECO:0000256" key="1">
    <source>
        <dbReference type="SAM" id="MobiDB-lite"/>
    </source>
</evidence>
<feature type="region of interest" description="Disordered" evidence="1">
    <location>
        <begin position="1"/>
        <end position="41"/>
    </location>
</feature>
<gene>
    <name evidence="2" type="ORF">LITE_LOCUS19167</name>
</gene>
<evidence type="ECO:0000313" key="2">
    <source>
        <dbReference type="EMBL" id="CAI0422520.1"/>
    </source>
</evidence>
<evidence type="ECO:0000313" key="3">
    <source>
        <dbReference type="Proteomes" id="UP001154282"/>
    </source>
</evidence>
<keyword evidence="3" id="KW-1185">Reference proteome</keyword>